<keyword evidence="10" id="KW-1185">Reference proteome</keyword>
<dbReference type="EC" id="2.3.1.-" evidence="6"/>
<dbReference type="Proteomes" id="UP000234748">
    <property type="component" value="Unassembled WGS sequence"/>
</dbReference>
<dbReference type="SUPFAM" id="SSF47005">
    <property type="entry name" value="Peripheral subunit-binding domain of 2-oxo acid dehydrogenase complex"/>
    <property type="match status" value="1"/>
</dbReference>
<evidence type="ECO:0000256" key="6">
    <source>
        <dbReference type="RuleBase" id="RU003423"/>
    </source>
</evidence>
<comment type="cofactor">
    <cofactor evidence="1 6">
        <name>(R)-lipoate</name>
        <dbReference type="ChEBI" id="CHEBI:83088"/>
    </cofactor>
</comment>
<dbReference type="SUPFAM" id="SSF52777">
    <property type="entry name" value="CoA-dependent acyltransferases"/>
    <property type="match status" value="1"/>
</dbReference>
<keyword evidence="3 6" id="KW-0808">Transferase</keyword>
<dbReference type="Gene3D" id="3.30.559.10">
    <property type="entry name" value="Chloramphenicol acetyltransferase-like domain"/>
    <property type="match status" value="1"/>
</dbReference>
<evidence type="ECO:0000256" key="3">
    <source>
        <dbReference type="ARBA" id="ARBA00022679"/>
    </source>
</evidence>
<comment type="similarity">
    <text evidence="2 6">Belongs to the 2-oxoacid dehydrogenase family.</text>
</comment>
<feature type="domain" description="Peripheral subunit-binding (PSBD)" evidence="8">
    <location>
        <begin position="110"/>
        <end position="147"/>
    </location>
</feature>
<dbReference type="InterPro" id="IPR000089">
    <property type="entry name" value="Biotin_lipoyl"/>
</dbReference>
<evidence type="ECO:0000256" key="5">
    <source>
        <dbReference type="ARBA" id="ARBA00023315"/>
    </source>
</evidence>
<evidence type="ECO:0000313" key="10">
    <source>
        <dbReference type="Proteomes" id="UP000234748"/>
    </source>
</evidence>
<accession>A0A2N5M4B7</accession>
<keyword evidence="4 6" id="KW-0450">Lipoyl</keyword>
<dbReference type="PROSITE" id="PS00189">
    <property type="entry name" value="LIPOYL"/>
    <property type="match status" value="1"/>
</dbReference>
<reference evidence="9 10" key="1">
    <citation type="submission" date="2017-11" db="EMBL/GenBank/DDBJ databases">
        <title>Comparitive Functional Genomics of Dry Heat Resistant strains isolated from the Viking Spacecraft.</title>
        <authorList>
            <person name="Seuylemezian A."/>
            <person name="Cooper K."/>
            <person name="Vaishampayan P."/>
        </authorList>
    </citation>
    <scope>NUCLEOTIDE SEQUENCE [LARGE SCALE GENOMIC DNA]</scope>
    <source>
        <strain evidence="9 10">V1-29</strain>
    </source>
</reference>
<dbReference type="InterPro" id="IPR023213">
    <property type="entry name" value="CAT-like_dom_sf"/>
</dbReference>
<dbReference type="InterPro" id="IPR004167">
    <property type="entry name" value="PSBD"/>
</dbReference>
<dbReference type="EMBL" id="PGUY01000044">
    <property type="protein sequence ID" value="PLT29209.1"/>
    <property type="molecule type" value="Genomic_DNA"/>
</dbReference>
<comment type="caution">
    <text evidence="9">The sequence shown here is derived from an EMBL/GenBank/DDBJ whole genome shotgun (WGS) entry which is preliminary data.</text>
</comment>
<dbReference type="PROSITE" id="PS51826">
    <property type="entry name" value="PSBD"/>
    <property type="match status" value="1"/>
</dbReference>
<dbReference type="SUPFAM" id="SSF51230">
    <property type="entry name" value="Single hybrid motif"/>
    <property type="match status" value="1"/>
</dbReference>
<keyword evidence="5 6" id="KW-0012">Acyltransferase</keyword>
<dbReference type="PANTHER" id="PTHR43178:SF5">
    <property type="entry name" value="LIPOAMIDE ACYLTRANSFERASE COMPONENT OF BRANCHED-CHAIN ALPHA-KETO ACID DEHYDROGENASE COMPLEX, MITOCHONDRIAL"/>
    <property type="match status" value="1"/>
</dbReference>
<feature type="domain" description="Lipoyl-binding" evidence="7">
    <location>
        <begin position="1"/>
        <end position="76"/>
    </location>
</feature>
<dbReference type="RefSeq" id="WP_101643315.1">
    <property type="nucleotide sequence ID" value="NZ_PGUY01000044.1"/>
</dbReference>
<dbReference type="InterPro" id="IPR050743">
    <property type="entry name" value="2-oxoacid_DH_E2_comp"/>
</dbReference>
<dbReference type="Pfam" id="PF00364">
    <property type="entry name" value="Biotin_lipoyl"/>
    <property type="match status" value="1"/>
</dbReference>
<name>A0A2N5M4B7_9BACI</name>
<dbReference type="OrthoDB" id="9805770at2"/>
<dbReference type="Pfam" id="PF00198">
    <property type="entry name" value="2-oxoacid_dh"/>
    <property type="match status" value="1"/>
</dbReference>
<dbReference type="InterPro" id="IPR003016">
    <property type="entry name" value="2-oxoA_DH_lipoyl-BS"/>
</dbReference>
<dbReference type="CDD" id="cd06849">
    <property type="entry name" value="lipoyl_domain"/>
    <property type="match status" value="1"/>
</dbReference>
<organism evidence="9 10">
    <name type="scientific">Peribacillus deserti</name>
    <dbReference type="NCBI Taxonomy" id="673318"/>
    <lineage>
        <taxon>Bacteria</taxon>
        <taxon>Bacillati</taxon>
        <taxon>Bacillota</taxon>
        <taxon>Bacilli</taxon>
        <taxon>Bacillales</taxon>
        <taxon>Bacillaceae</taxon>
        <taxon>Peribacillus</taxon>
    </lineage>
</organism>
<dbReference type="Gene3D" id="4.10.320.10">
    <property type="entry name" value="E3-binding domain"/>
    <property type="match status" value="1"/>
</dbReference>
<evidence type="ECO:0000256" key="4">
    <source>
        <dbReference type="ARBA" id="ARBA00022823"/>
    </source>
</evidence>
<sequence>MNEVKLPQTSEEDLESVVIFWHKSEGDAVNEGDVLVEVQTEKAVFEIEAEESGILNEILVQRGEVAGVGDILATISSPAENAVNREHNDLINKEQLQAAPDNQGETQFVRVSPRIRKLARDLGVDLASVKGSGRNGQHTEQDIQNAAKEKLSDYRVLAFNGVRKTISRRMSDSLQTSAQLTQTAWADVSLLDQERNRMQESITWNDILVFAVTKSLQIHKHINAHVFEEEIHQYQQVHLGIAVDTQEGLFVPVIKKADEFNLIQLKDQVHRLIQKAKENKLSTDEMSGGTFTITNLGSFGIEFFTPIINRPEAAILGAGKIVTDLVLKEGEVTERKKLPLSLTFDHRAIDGVPAAKFLQTVIAYLQEPSKLLDEVLAK</sequence>
<dbReference type="InterPro" id="IPR011053">
    <property type="entry name" value="Single_hybrid_motif"/>
</dbReference>
<evidence type="ECO:0000256" key="1">
    <source>
        <dbReference type="ARBA" id="ARBA00001938"/>
    </source>
</evidence>
<dbReference type="GO" id="GO:0031405">
    <property type="term" value="F:lipoic acid binding"/>
    <property type="evidence" value="ECO:0007669"/>
    <property type="project" value="TreeGrafter"/>
</dbReference>
<dbReference type="GO" id="GO:0016407">
    <property type="term" value="F:acetyltransferase activity"/>
    <property type="evidence" value="ECO:0007669"/>
    <property type="project" value="TreeGrafter"/>
</dbReference>
<evidence type="ECO:0000313" key="9">
    <source>
        <dbReference type="EMBL" id="PLT29209.1"/>
    </source>
</evidence>
<dbReference type="InterPro" id="IPR001078">
    <property type="entry name" value="2-oxoacid_DH_actylTfrase"/>
</dbReference>
<dbReference type="PANTHER" id="PTHR43178">
    <property type="entry name" value="DIHYDROLIPOAMIDE ACETYLTRANSFERASE COMPONENT OF PYRUVATE DEHYDROGENASE COMPLEX"/>
    <property type="match status" value="1"/>
</dbReference>
<dbReference type="Pfam" id="PF02817">
    <property type="entry name" value="E3_binding"/>
    <property type="match status" value="1"/>
</dbReference>
<dbReference type="GO" id="GO:0005737">
    <property type="term" value="C:cytoplasm"/>
    <property type="evidence" value="ECO:0007669"/>
    <property type="project" value="TreeGrafter"/>
</dbReference>
<gene>
    <name evidence="9" type="ORF">CUU66_14300</name>
</gene>
<evidence type="ECO:0000256" key="2">
    <source>
        <dbReference type="ARBA" id="ARBA00007317"/>
    </source>
</evidence>
<protein>
    <recommendedName>
        <fullName evidence="6">Dihydrolipoamide acetyltransferase component of pyruvate dehydrogenase complex</fullName>
        <ecNumber evidence="6">2.3.1.-</ecNumber>
    </recommendedName>
</protein>
<dbReference type="InterPro" id="IPR036625">
    <property type="entry name" value="E3-bd_dom_sf"/>
</dbReference>
<proteinExistence type="inferred from homology"/>
<evidence type="ECO:0000259" key="7">
    <source>
        <dbReference type="PROSITE" id="PS50968"/>
    </source>
</evidence>
<dbReference type="Gene3D" id="2.40.50.100">
    <property type="match status" value="1"/>
</dbReference>
<evidence type="ECO:0000259" key="8">
    <source>
        <dbReference type="PROSITE" id="PS51826"/>
    </source>
</evidence>
<dbReference type="AlphaFoldDB" id="A0A2N5M4B7"/>
<dbReference type="PROSITE" id="PS50968">
    <property type="entry name" value="BIOTINYL_LIPOYL"/>
    <property type="match status" value="1"/>
</dbReference>